<dbReference type="Pfam" id="PF03108">
    <property type="entry name" value="DBD_Tnp_Mut"/>
    <property type="match status" value="1"/>
</dbReference>
<sequence length="760" mass="87372">MVLVDNEVANDNLGDREWDNAVFNEILGNKGVEPQDNLTSHRPENESEESDSSFISDCPSWMLEDFEGPMDDDIFANKAPDHAITIFKTLRAFIKEKKKRRAAERQLELIIRRDVDGEGWFSDAPAEEEDDIESLRGSDDERIVHPVWTDGMEKRGIGPCLGMKFVSREKYREVLRDWAVRNGWDLKFIANEKKKITAVCKHGCSWRIHASHRQGSTTYQVKTLRGVHTCSYKTENAQANYKYIGKRIENMVKDNPNEGLESLKKIIKRDVGIECNLHKVFRAKKYALELVREEVAKEYERLYDYCETVVKTNRRSTMILKVDRSLTPPVLQRVYCCLSGLRDGFLDGCRPIIGLDGCFLKGIFKGQLLTAVGRDGNDNLYPIAYAYVEIEKFDTWEWFLSMLIRDIGSHDERGWTFISDRQKGLIQAVSSVAPNAEHRFCLRHMYNNFKKSFKGEELKRLFWRAASTYNVNKHLRVMAEIQRVHPKKGHDETPYEWLSKIPSHQWARCFFPNRTKCDVVVNNISESFNSYILEARELPVIQMFEWMRRKIMARIQVKREGMERFKGTVCPNIMKKIDTQTALSRNCHAIWGSGETYEVMHGLDNHVVVLDEHHCSCGMFQMVGYACCHAIAAMGFHRKEVEDYVNSYLKKDVYLRVYSHSINPIPGMHDFEESSLGKVSAPKVKIGVGRPKKKRIRDGNDIGGTSGPRKGLTHTCSIYGELGHNKAGHNKHRRQSEVPLQFEDEGVPPSPSILISSSSI</sequence>
<feature type="region of interest" description="Disordered" evidence="5">
    <location>
        <begin position="29"/>
        <end position="55"/>
    </location>
</feature>
<evidence type="ECO:0000256" key="2">
    <source>
        <dbReference type="ARBA" id="ARBA00022771"/>
    </source>
</evidence>
<dbReference type="PANTHER" id="PTHR31973:SF187">
    <property type="entry name" value="MUTATOR TRANSPOSASE MUDRA PROTEIN"/>
    <property type="match status" value="1"/>
</dbReference>
<dbReference type="InterPro" id="IPR018289">
    <property type="entry name" value="MULE_transposase_dom"/>
</dbReference>
<keyword evidence="8" id="KW-1185">Reference proteome</keyword>
<dbReference type="PANTHER" id="PTHR31973">
    <property type="entry name" value="POLYPROTEIN, PUTATIVE-RELATED"/>
    <property type="match status" value="1"/>
</dbReference>
<dbReference type="Pfam" id="PF10551">
    <property type="entry name" value="MULE"/>
    <property type="match status" value="1"/>
</dbReference>
<reference evidence="7" key="1">
    <citation type="submission" date="2019-10" db="EMBL/GenBank/DDBJ databases">
        <authorList>
            <person name="Zhang R."/>
            <person name="Pan Y."/>
            <person name="Wang J."/>
            <person name="Ma R."/>
            <person name="Yu S."/>
        </authorList>
    </citation>
    <scope>NUCLEOTIDE SEQUENCE</scope>
    <source>
        <strain evidence="7">LA-IB0</strain>
        <tissue evidence="7">Leaf</tissue>
    </source>
</reference>
<comment type="caution">
    <text evidence="7">The sequence shown here is derived from an EMBL/GenBank/DDBJ whole genome shotgun (WGS) entry which is preliminary data.</text>
</comment>
<feature type="domain" description="SWIM-type" evidence="6">
    <location>
        <begin position="597"/>
        <end position="638"/>
    </location>
</feature>
<evidence type="ECO:0000256" key="4">
    <source>
        <dbReference type="PROSITE-ProRule" id="PRU00325"/>
    </source>
</evidence>
<dbReference type="GO" id="GO:0008270">
    <property type="term" value="F:zinc ion binding"/>
    <property type="evidence" value="ECO:0007669"/>
    <property type="project" value="UniProtKB-KW"/>
</dbReference>
<protein>
    <recommendedName>
        <fullName evidence="6">SWIM-type domain-containing protein</fullName>
    </recommendedName>
</protein>
<dbReference type="PROSITE" id="PS50966">
    <property type="entry name" value="ZF_SWIM"/>
    <property type="match status" value="1"/>
</dbReference>
<dbReference type="EMBL" id="WHWC01000001">
    <property type="protein sequence ID" value="KAG8390581.1"/>
    <property type="molecule type" value="Genomic_DNA"/>
</dbReference>
<feature type="region of interest" description="Disordered" evidence="5">
    <location>
        <begin position="688"/>
        <end position="760"/>
    </location>
</feature>
<keyword evidence="1" id="KW-0479">Metal-binding</keyword>
<keyword evidence="3" id="KW-0862">Zinc</keyword>
<evidence type="ECO:0000256" key="3">
    <source>
        <dbReference type="ARBA" id="ARBA00022833"/>
    </source>
</evidence>
<evidence type="ECO:0000259" key="6">
    <source>
        <dbReference type="PROSITE" id="PS50966"/>
    </source>
</evidence>
<dbReference type="AlphaFoldDB" id="A0AAV6Y5V7"/>
<gene>
    <name evidence="7" type="ORF">BUALT_Bualt01G0098400</name>
</gene>
<keyword evidence="2 4" id="KW-0863">Zinc-finger</keyword>
<dbReference type="Pfam" id="PF04434">
    <property type="entry name" value="SWIM"/>
    <property type="match status" value="1"/>
</dbReference>
<proteinExistence type="predicted"/>
<dbReference type="InterPro" id="IPR007527">
    <property type="entry name" value="Znf_SWIM"/>
</dbReference>
<name>A0AAV6Y5V7_9LAMI</name>
<dbReference type="InterPro" id="IPR004332">
    <property type="entry name" value="Transposase_MuDR"/>
</dbReference>
<accession>A0AAV6Y5V7</accession>
<dbReference type="SMART" id="SM00575">
    <property type="entry name" value="ZnF_PMZ"/>
    <property type="match status" value="1"/>
</dbReference>
<evidence type="ECO:0000313" key="8">
    <source>
        <dbReference type="Proteomes" id="UP000826271"/>
    </source>
</evidence>
<dbReference type="Proteomes" id="UP000826271">
    <property type="component" value="Unassembled WGS sequence"/>
</dbReference>
<dbReference type="InterPro" id="IPR006564">
    <property type="entry name" value="Znf_PMZ"/>
</dbReference>
<evidence type="ECO:0000313" key="7">
    <source>
        <dbReference type="EMBL" id="KAG8390581.1"/>
    </source>
</evidence>
<evidence type="ECO:0000256" key="5">
    <source>
        <dbReference type="SAM" id="MobiDB-lite"/>
    </source>
</evidence>
<organism evidence="7 8">
    <name type="scientific">Buddleja alternifolia</name>
    <dbReference type="NCBI Taxonomy" id="168488"/>
    <lineage>
        <taxon>Eukaryota</taxon>
        <taxon>Viridiplantae</taxon>
        <taxon>Streptophyta</taxon>
        <taxon>Embryophyta</taxon>
        <taxon>Tracheophyta</taxon>
        <taxon>Spermatophyta</taxon>
        <taxon>Magnoliopsida</taxon>
        <taxon>eudicotyledons</taxon>
        <taxon>Gunneridae</taxon>
        <taxon>Pentapetalae</taxon>
        <taxon>asterids</taxon>
        <taxon>lamiids</taxon>
        <taxon>Lamiales</taxon>
        <taxon>Scrophulariaceae</taxon>
        <taxon>Buddlejeae</taxon>
        <taxon>Buddleja</taxon>
    </lineage>
</organism>
<evidence type="ECO:0000256" key="1">
    <source>
        <dbReference type="ARBA" id="ARBA00022723"/>
    </source>
</evidence>